<evidence type="ECO:0008006" key="5">
    <source>
        <dbReference type="Google" id="ProtNLM"/>
    </source>
</evidence>
<proteinExistence type="predicted"/>
<protein>
    <recommendedName>
        <fullName evidence="5">Alginate export domain-containing protein</fullName>
    </recommendedName>
</protein>
<dbReference type="InterPro" id="IPR010870">
    <property type="entry name" value="Porin_O/P"/>
</dbReference>
<feature type="signal peptide" evidence="2">
    <location>
        <begin position="1"/>
        <end position="20"/>
    </location>
</feature>
<dbReference type="InterPro" id="IPR023614">
    <property type="entry name" value="Porin_dom_sf"/>
</dbReference>
<evidence type="ECO:0000256" key="2">
    <source>
        <dbReference type="SAM" id="SignalP"/>
    </source>
</evidence>
<comment type="caution">
    <text evidence="3">The sequence shown here is derived from an EMBL/GenBank/DDBJ whole genome shotgun (WGS) entry which is preliminary data.</text>
</comment>
<evidence type="ECO:0000313" key="3">
    <source>
        <dbReference type="EMBL" id="MBK8571709.1"/>
    </source>
</evidence>
<dbReference type="Proteomes" id="UP000709959">
    <property type="component" value="Unassembled WGS sequence"/>
</dbReference>
<organism evidence="3 4">
    <name type="scientific">Candidatus Geothrix odensensis</name>
    <dbReference type="NCBI Taxonomy" id="2954440"/>
    <lineage>
        <taxon>Bacteria</taxon>
        <taxon>Pseudomonadati</taxon>
        <taxon>Acidobacteriota</taxon>
        <taxon>Holophagae</taxon>
        <taxon>Holophagales</taxon>
        <taxon>Holophagaceae</taxon>
        <taxon>Geothrix</taxon>
    </lineage>
</organism>
<sequence length="434" mass="48623">MKISRIAGIAALLTAGFASAQTPTVKIEGVLLEFWATQMMDNNLRYNSTAAPGAGNAAKYYTLDSRFQENNFAVKRSEIYMSGTVTDTISWNLMFDPNNSNTTAAPNNVLQDFVLTWAPVKGFNIKAGQFKMPTAYEATLVAAREILFFERNQINRRFADARDRGIWASYTYGDAKAFQGKLNFAISNGTTEDGAGGKNNENTLTGAGNAQKDYTFRFESTFLSKHKAGAYYREGVTNLKDSSMSAATVPASWTVGAPSATQIKDNKDKTTLMGAYYAFNTANFQVSAEYATGLLGRRYPSLRRRRHRAPARAPRPEVHRLRGGRRLQDGQPLDHRPLRHAELQLRRQLVHRLQPLQEHHRRRGHGQRPQPEVHGNHRGLQLRLHPHQAVRGQAEARLRHAQQELPDPPRRPDRRAGWGQPRGLPDVVLLSRPG</sequence>
<feature type="region of interest" description="Disordered" evidence="1">
    <location>
        <begin position="303"/>
        <end position="337"/>
    </location>
</feature>
<accession>A0A936F051</accession>
<feature type="chain" id="PRO_5038109194" description="Alginate export domain-containing protein" evidence="2">
    <location>
        <begin position="21"/>
        <end position="434"/>
    </location>
</feature>
<feature type="compositionally biased region" description="Basic and acidic residues" evidence="1">
    <location>
        <begin position="314"/>
        <end position="337"/>
    </location>
</feature>
<evidence type="ECO:0000313" key="4">
    <source>
        <dbReference type="Proteomes" id="UP000709959"/>
    </source>
</evidence>
<reference evidence="3 4" key="1">
    <citation type="submission" date="2020-10" db="EMBL/GenBank/DDBJ databases">
        <title>Connecting structure to function with the recovery of over 1000 high-quality activated sludge metagenome-assembled genomes encoding full-length rRNA genes using long-read sequencing.</title>
        <authorList>
            <person name="Singleton C.M."/>
            <person name="Petriglieri F."/>
            <person name="Kristensen J.M."/>
            <person name="Kirkegaard R.H."/>
            <person name="Michaelsen T.Y."/>
            <person name="Andersen M.H."/>
            <person name="Karst S.M."/>
            <person name="Dueholm M.S."/>
            <person name="Nielsen P.H."/>
            <person name="Albertsen M."/>
        </authorList>
    </citation>
    <scope>NUCLEOTIDE SEQUENCE [LARGE SCALE GENOMIC DNA]</scope>
    <source>
        <strain evidence="3">OdNE_18-Q3-R46-58_MAXAC.008</strain>
    </source>
</reference>
<feature type="region of interest" description="Disordered" evidence="1">
    <location>
        <begin position="357"/>
        <end position="434"/>
    </location>
</feature>
<dbReference type="Pfam" id="PF07396">
    <property type="entry name" value="Porin_O_P"/>
    <property type="match status" value="1"/>
</dbReference>
<keyword evidence="2" id="KW-0732">Signal</keyword>
<gene>
    <name evidence="3" type="ORF">IPN91_03495</name>
</gene>
<dbReference type="AlphaFoldDB" id="A0A936F051"/>
<feature type="compositionally biased region" description="Basic and acidic residues" evidence="1">
    <location>
        <begin position="394"/>
        <end position="416"/>
    </location>
</feature>
<name>A0A936F051_9BACT</name>
<dbReference type="EMBL" id="JADKCH010000001">
    <property type="protein sequence ID" value="MBK8571709.1"/>
    <property type="molecule type" value="Genomic_DNA"/>
</dbReference>
<dbReference type="Gene3D" id="2.40.160.10">
    <property type="entry name" value="Porin"/>
    <property type="match status" value="1"/>
</dbReference>
<evidence type="ECO:0000256" key="1">
    <source>
        <dbReference type="SAM" id="MobiDB-lite"/>
    </source>
</evidence>